<dbReference type="PANTHER" id="PTHR33602:SF1">
    <property type="entry name" value="REGULATORY PROTEIN RECX FAMILY PROTEIN"/>
    <property type="match status" value="1"/>
</dbReference>
<dbReference type="GO" id="GO:0005737">
    <property type="term" value="C:cytoplasm"/>
    <property type="evidence" value="ECO:0007669"/>
    <property type="project" value="UniProtKB-SubCell"/>
</dbReference>
<dbReference type="InterPro" id="IPR053925">
    <property type="entry name" value="RecX_HTH_3rd"/>
</dbReference>
<evidence type="ECO:0000256" key="1">
    <source>
        <dbReference type="ARBA" id="ARBA00004496"/>
    </source>
</evidence>
<keyword evidence="9" id="KW-1185">Reference proteome</keyword>
<evidence type="ECO:0000256" key="5">
    <source>
        <dbReference type="HAMAP-Rule" id="MF_01114"/>
    </source>
</evidence>
<evidence type="ECO:0000259" key="7">
    <source>
        <dbReference type="Pfam" id="PF21982"/>
    </source>
</evidence>
<organism evidence="8 9">
    <name type="scientific">Vibrio quintilis</name>
    <dbReference type="NCBI Taxonomy" id="1117707"/>
    <lineage>
        <taxon>Bacteria</taxon>
        <taxon>Pseudomonadati</taxon>
        <taxon>Pseudomonadota</taxon>
        <taxon>Gammaproteobacteria</taxon>
        <taxon>Vibrionales</taxon>
        <taxon>Vibrionaceae</taxon>
        <taxon>Vibrio</taxon>
    </lineage>
</organism>
<evidence type="ECO:0000256" key="2">
    <source>
        <dbReference type="ARBA" id="ARBA00009695"/>
    </source>
</evidence>
<dbReference type="HAMAP" id="MF_01114">
    <property type="entry name" value="RecX"/>
    <property type="match status" value="1"/>
</dbReference>
<dbReference type="Pfam" id="PF21981">
    <property type="entry name" value="RecX_HTH3"/>
    <property type="match status" value="1"/>
</dbReference>
<dbReference type="RefSeq" id="WP_262021639.1">
    <property type="nucleotide sequence ID" value="NZ_AP024897.1"/>
</dbReference>
<dbReference type="STRING" id="1117707.VQ7734_01094"/>
<dbReference type="InterPro" id="IPR036388">
    <property type="entry name" value="WH-like_DNA-bd_sf"/>
</dbReference>
<dbReference type="Pfam" id="PF21982">
    <property type="entry name" value="RecX_HTH1"/>
    <property type="match status" value="1"/>
</dbReference>
<keyword evidence="4 5" id="KW-0963">Cytoplasm</keyword>
<dbReference type="PANTHER" id="PTHR33602">
    <property type="entry name" value="REGULATORY PROTEIN RECX FAMILY PROTEIN"/>
    <property type="match status" value="1"/>
</dbReference>
<dbReference type="InterPro" id="IPR003783">
    <property type="entry name" value="Regulatory_RecX"/>
</dbReference>
<protein>
    <recommendedName>
        <fullName evidence="3 5">Regulatory protein RecX</fullName>
    </recommendedName>
</protein>
<comment type="function">
    <text evidence="5">Modulates RecA activity.</text>
</comment>
<dbReference type="Gene3D" id="1.10.10.10">
    <property type="entry name" value="Winged helix-like DNA-binding domain superfamily/Winged helix DNA-binding domain"/>
    <property type="match status" value="3"/>
</dbReference>
<evidence type="ECO:0000256" key="4">
    <source>
        <dbReference type="ARBA" id="ARBA00022490"/>
    </source>
</evidence>
<comment type="subcellular location">
    <subcellularLocation>
        <location evidence="1 5">Cytoplasm</location>
    </subcellularLocation>
</comment>
<dbReference type="EMBL" id="FRFG01000013">
    <property type="protein sequence ID" value="SHO55367.1"/>
    <property type="molecule type" value="Genomic_DNA"/>
</dbReference>
<name>A0A1M7YRV6_9VIBR</name>
<feature type="domain" description="RecX third three-helical" evidence="6">
    <location>
        <begin position="102"/>
        <end position="148"/>
    </location>
</feature>
<feature type="domain" description="RecX first three-helical" evidence="7">
    <location>
        <begin position="11"/>
        <end position="47"/>
    </location>
</feature>
<accession>A0A1M7YRV6</accession>
<evidence type="ECO:0000256" key="3">
    <source>
        <dbReference type="ARBA" id="ARBA00018111"/>
    </source>
</evidence>
<proteinExistence type="inferred from homology"/>
<dbReference type="GO" id="GO:0006282">
    <property type="term" value="P:regulation of DNA repair"/>
    <property type="evidence" value="ECO:0007669"/>
    <property type="project" value="UniProtKB-UniRule"/>
</dbReference>
<comment type="similarity">
    <text evidence="2 5">Belongs to the RecX family.</text>
</comment>
<evidence type="ECO:0000313" key="8">
    <source>
        <dbReference type="EMBL" id="SHO55367.1"/>
    </source>
</evidence>
<gene>
    <name evidence="5 8" type="primary">recX</name>
    <name evidence="8" type="ORF">VQ7734_01094</name>
</gene>
<dbReference type="InterPro" id="IPR053926">
    <property type="entry name" value="RecX_HTH_1st"/>
</dbReference>
<evidence type="ECO:0000313" key="9">
    <source>
        <dbReference type="Proteomes" id="UP000184600"/>
    </source>
</evidence>
<evidence type="ECO:0000259" key="6">
    <source>
        <dbReference type="Pfam" id="PF21981"/>
    </source>
</evidence>
<reference evidence="9" key="1">
    <citation type="submission" date="2016-12" db="EMBL/GenBank/DDBJ databases">
        <authorList>
            <person name="Rodrigo-Torres L."/>
            <person name="Arahal R.D."/>
            <person name="Lucena T."/>
        </authorList>
    </citation>
    <scope>NUCLEOTIDE SEQUENCE [LARGE SCALE GENOMIC DNA]</scope>
</reference>
<dbReference type="AlphaFoldDB" id="A0A1M7YRV6"/>
<sequence>MIQRFSGHISCKDAAVRMLTRRDYSESELYSKLAAKGYSDRDISDTCSWCKMSGYLDDLRYTQQQIRQYLRKGNGELKIRYTMKQKVSENIIQMVLDEENIDWYELARQAAEKKYSTHSFSGEPKEYARRVRFLQSRGFNFEQIQYALKNMQK</sequence>
<dbReference type="Proteomes" id="UP000184600">
    <property type="component" value="Unassembled WGS sequence"/>
</dbReference>